<reference evidence="1" key="3">
    <citation type="journal article" date="2019" name="BMC Res. Notes">
        <title>Complete genome sequence of the Sulfodiicoccus acidiphilus strain HS-1T, the first crenarchaeon that lacks polB3, isolated from an acidic hot spring in Ohwaku-dani, Hakone, Japan.</title>
        <authorList>
            <person name="Sakai H.D."/>
            <person name="Kurosawa N."/>
        </authorList>
    </citation>
    <scope>NUCLEOTIDE SEQUENCE</scope>
    <source>
        <strain evidence="1">HS-1</strain>
    </source>
</reference>
<gene>
    <name evidence="2" type="ORF">GCM10007116_11050</name>
    <name evidence="1" type="ORF">HS1genome_1102</name>
</gene>
<organism evidence="1 3">
    <name type="scientific">Sulfodiicoccus acidiphilus</name>
    <dbReference type="NCBI Taxonomy" id="1670455"/>
    <lineage>
        <taxon>Archaea</taxon>
        <taxon>Thermoproteota</taxon>
        <taxon>Thermoprotei</taxon>
        <taxon>Sulfolobales</taxon>
        <taxon>Sulfolobaceae</taxon>
        <taxon>Sulfodiicoccus</taxon>
    </lineage>
</organism>
<evidence type="ECO:0000313" key="2">
    <source>
        <dbReference type="EMBL" id="GGT95346.1"/>
    </source>
</evidence>
<dbReference type="OrthoDB" id="36088at2157"/>
<dbReference type="EMBL" id="AP018553">
    <property type="protein sequence ID" value="BBD72713.1"/>
    <property type="molecule type" value="Genomic_DNA"/>
</dbReference>
<reference evidence="2" key="4">
    <citation type="submission" date="2020-09" db="EMBL/GenBank/DDBJ databases">
        <authorList>
            <person name="Sun Q."/>
            <person name="Ohkuma M."/>
        </authorList>
    </citation>
    <scope>NUCLEOTIDE SEQUENCE</scope>
    <source>
        <strain evidence="2">JCM 31740</strain>
    </source>
</reference>
<evidence type="ECO:0000313" key="1">
    <source>
        <dbReference type="EMBL" id="BBD72713.1"/>
    </source>
</evidence>
<dbReference type="KEGG" id="sacd:HS1genome_1102"/>
<dbReference type="Proteomes" id="UP000616143">
    <property type="component" value="Unassembled WGS sequence"/>
</dbReference>
<reference evidence="2" key="1">
    <citation type="journal article" date="2014" name="Int. J. Syst. Evol. Microbiol.">
        <title>Complete genome sequence of Corynebacterium casei LMG S-19264T (=DSM 44701T), isolated from a smear-ripened cheese.</title>
        <authorList>
            <consortium name="US DOE Joint Genome Institute (JGI-PGF)"/>
            <person name="Walter F."/>
            <person name="Albersmeier A."/>
            <person name="Kalinowski J."/>
            <person name="Ruckert C."/>
        </authorList>
    </citation>
    <scope>NUCLEOTIDE SEQUENCE</scope>
    <source>
        <strain evidence="2">JCM 31740</strain>
    </source>
</reference>
<reference evidence="3" key="2">
    <citation type="submission" date="2018-04" db="EMBL/GenBank/DDBJ databases">
        <title>Complete genome sequence of Sulfodiicoccus acidiphilus strain HS-1.</title>
        <authorList>
            <person name="Sakai H.D."/>
            <person name="Kurosawa N."/>
        </authorList>
    </citation>
    <scope>NUCLEOTIDE SEQUENCE [LARGE SCALE GENOMIC DNA]</scope>
    <source>
        <strain evidence="3">HS-1</strain>
    </source>
</reference>
<dbReference type="EMBL" id="BMQS01000009">
    <property type="protein sequence ID" value="GGT95346.1"/>
    <property type="molecule type" value="Genomic_DNA"/>
</dbReference>
<dbReference type="GeneID" id="38666614"/>
<dbReference type="RefSeq" id="WP_126449964.1">
    <property type="nucleotide sequence ID" value="NZ_AP018553.1"/>
</dbReference>
<proteinExistence type="predicted"/>
<protein>
    <submittedName>
        <fullName evidence="1">Uncharacterized protein</fullName>
    </submittedName>
</protein>
<accession>A0A348B3G1</accession>
<evidence type="ECO:0000313" key="3">
    <source>
        <dbReference type="Proteomes" id="UP000276741"/>
    </source>
</evidence>
<keyword evidence="3" id="KW-1185">Reference proteome</keyword>
<name>A0A348B3G1_9CREN</name>
<dbReference type="AlphaFoldDB" id="A0A348B3G1"/>
<sequence length="103" mass="11483">MVEVFSVELEVLLDETYKMKDAMELLESAMRELGKSIKVGALIICSPDEDTLIQAFAEKRDLRTLEMKVLIQSVKSTAVVNYAEVLSAKLREGGYRVTLASRG</sequence>
<dbReference type="Proteomes" id="UP000276741">
    <property type="component" value="Chromosome"/>
</dbReference>